<dbReference type="InterPro" id="IPR029016">
    <property type="entry name" value="GAF-like_dom_sf"/>
</dbReference>
<dbReference type="OrthoDB" id="3928741at2"/>
<dbReference type="GO" id="GO:0006355">
    <property type="term" value="P:regulation of DNA-templated transcription"/>
    <property type="evidence" value="ECO:0007669"/>
    <property type="project" value="InterPro"/>
</dbReference>
<dbReference type="Gene3D" id="3.30.450.40">
    <property type="match status" value="1"/>
</dbReference>
<gene>
    <name evidence="1" type="ORF">D7V32_12970</name>
</gene>
<evidence type="ECO:0000313" key="1">
    <source>
        <dbReference type="EMBL" id="RKG29960.1"/>
    </source>
</evidence>
<evidence type="ECO:0000313" key="2">
    <source>
        <dbReference type="Proteomes" id="UP000282388"/>
    </source>
</evidence>
<proteinExistence type="predicted"/>
<dbReference type="SUPFAM" id="SSF46894">
    <property type="entry name" value="C-terminal effector domain of the bipartite response regulators"/>
    <property type="match status" value="1"/>
</dbReference>
<dbReference type="EMBL" id="RAXV01000030">
    <property type="protein sequence ID" value="RKG29960.1"/>
    <property type="molecule type" value="Genomic_DNA"/>
</dbReference>
<comment type="caution">
    <text evidence="1">The sequence shown here is derived from an EMBL/GenBank/DDBJ whole genome shotgun (WGS) entry which is preliminary data.</text>
</comment>
<keyword evidence="2" id="KW-1185">Reference proteome</keyword>
<reference evidence="1 2" key="1">
    <citation type="submission" date="2018-09" db="EMBL/GenBank/DDBJ databases">
        <title>The draft genome of Acinetobacter spp. strains.</title>
        <authorList>
            <person name="Qin J."/>
            <person name="Feng Y."/>
            <person name="Zong Z."/>
        </authorList>
    </citation>
    <scope>NUCLEOTIDE SEQUENCE [LARGE SCALE GENOMIC DNA]</scope>
    <source>
        <strain evidence="1 2">WCHAc060012</strain>
    </source>
</reference>
<dbReference type="GO" id="GO:0003677">
    <property type="term" value="F:DNA binding"/>
    <property type="evidence" value="ECO:0007669"/>
    <property type="project" value="InterPro"/>
</dbReference>
<dbReference type="Proteomes" id="UP000282388">
    <property type="component" value="Unassembled WGS sequence"/>
</dbReference>
<organism evidence="1 2">
    <name type="scientific">Acinetobacter tianfuensis</name>
    <dbReference type="NCBI Taxonomy" id="2419603"/>
    <lineage>
        <taxon>Bacteria</taxon>
        <taxon>Pseudomonadati</taxon>
        <taxon>Pseudomonadota</taxon>
        <taxon>Gammaproteobacteria</taxon>
        <taxon>Moraxellales</taxon>
        <taxon>Moraxellaceae</taxon>
        <taxon>Acinetobacter</taxon>
    </lineage>
</organism>
<dbReference type="InterPro" id="IPR016032">
    <property type="entry name" value="Sig_transdc_resp-reg_C-effctor"/>
</dbReference>
<sequence length="397" mass="44122">MLKDDRMQNLAEKRKKIEQFRQNSSLSPVHAELLGQSILSSWQRSNVAKIPKDRSAAPLRPAAQQTPNALQYALTRCADDLKHIAQQSSMVVAVGDIGSTIIWSASSRQMQSAAESVHFMQGGQWKEELVGTNALALSLKTQQSSCVFSNEHYMASIHDWVCYAAPIIDPHSKQIVGVIDLSTTWKNHNSLGLLAAERCASIVQAALLEQHQQQLYIRAFSASQVLFNGKVLVMTPRQIEILIILALCPQGMTLDTLHQALYGERKVSVGTLKAEMSQLRDVLGGMLGSRPYRILANVEADFLQIEQALDAGYIESALKLCSGIFLSKTESPFLCAWRDCLESRLSDAIFKANDADVLLRHVAHFPEAIDAVERLIELMPQEHPTYQILLKQKKYGS</sequence>
<protein>
    <submittedName>
        <fullName evidence="1">Transcriptional regulator</fullName>
    </submittedName>
</protein>
<name>A0A3A8EGR5_9GAMM</name>
<accession>A0A3A8EGR5</accession>
<dbReference type="AlphaFoldDB" id="A0A3A8EGR5"/>